<accession>A0AAW0ZPU5</accession>
<evidence type="ECO:0000256" key="8">
    <source>
        <dbReference type="ARBA" id="ARBA00023136"/>
    </source>
</evidence>
<dbReference type="Proteomes" id="UP001432146">
    <property type="component" value="Unassembled WGS sequence"/>
</dbReference>
<evidence type="ECO:0000256" key="4">
    <source>
        <dbReference type="ARBA" id="ARBA00022692"/>
    </source>
</evidence>
<feature type="transmembrane region" description="Helical" evidence="9">
    <location>
        <begin position="71"/>
        <end position="91"/>
    </location>
</feature>
<protein>
    <recommendedName>
        <fullName evidence="3">Transmembrane protein 186</fullName>
    </recommendedName>
</protein>
<evidence type="ECO:0000256" key="1">
    <source>
        <dbReference type="ARBA" id="ARBA00004448"/>
    </source>
</evidence>
<keyword evidence="7" id="KW-0496">Mitochondrion</keyword>
<evidence type="ECO:0000256" key="7">
    <source>
        <dbReference type="ARBA" id="ARBA00023128"/>
    </source>
</evidence>
<name>A0AAW0ZPU5_9HYME</name>
<dbReference type="PANTHER" id="PTHR13603">
    <property type="entry name" value="TRANSMEMBRANE PROTEIN 186"/>
    <property type="match status" value="1"/>
</dbReference>
<keyword evidence="5" id="KW-0999">Mitochondrion inner membrane</keyword>
<evidence type="ECO:0000256" key="5">
    <source>
        <dbReference type="ARBA" id="ARBA00022792"/>
    </source>
</evidence>
<gene>
    <name evidence="10" type="ORF">QLX08_007371</name>
</gene>
<evidence type="ECO:0000256" key="9">
    <source>
        <dbReference type="SAM" id="Phobius"/>
    </source>
</evidence>
<dbReference type="EMBL" id="JAWNGG020000145">
    <property type="protein sequence ID" value="KAK9299665.1"/>
    <property type="molecule type" value="Genomic_DNA"/>
</dbReference>
<evidence type="ECO:0000313" key="11">
    <source>
        <dbReference type="Proteomes" id="UP001432146"/>
    </source>
</evidence>
<feature type="transmembrane region" description="Helical" evidence="9">
    <location>
        <begin position="97"/>
        <end position="126"/>
    </location>
</feature>
<keyword evidence="4 9" id="KW-0812">Transmembrane</keyword>
<keyword evidence="6 9" id="KW-1133">Transmembrane helix</keyword>
<dbReference type="AlphaFoldDB" id="A0AAW0ZPU5"/>
<evidence type="ECO:0000256" key="3">
    <source>
        <dbReference type="ARBA" id="ARBA00014604"/>
    </source>
</evidence>
<comment type="subcellular location">
    <subcellularLocation>
        <location evidence="1">Mitochondrion inner membrane</location>
        <topology evidence="1">Multi-pass membrane protein</topology>
    </subcellularLocation>
</comment>
<comment type="similarity">
    <text evidence="2">Belongs to the TMEM186 family.</text>
</comment>
<organism evidence="10 11">
    <name type="scientific">Tetragonisca angustula</name>
    <dbReference type="NCBI Taxonomy" id="166442"/>
    <lineage>
        <taxon>Eukaryota</taxon>
        <taxon>Metazoa</taxon>
        <taxon>Ecdysozoa</taxon>
        <taxon>Arthropoda</taxon>
        <taxon>Hexapoda</taxon>
        <taxon>Insecta</taxon>
        <taxon>Pterygota</taxon>
        <taxon>Neoptera</taxon>
        <taxon>Endopterygota</taxon>
        <taxon>Hymenoptera</taxon>
        <taxon>Apocrita</taxon>
        <taxon>Aculeata</taxon>
        <taxon>Apoidea</taxon>
        <taxon>Anthophila</taxon>
        <taxon>Apidae</taxon>
        <taxon>Tetragonisca</taxon>
    </lineage>
</organism>
<sequence length="209" mass="24211">MNLLTVHFRKQFRYCFYNSINNTIKYYHASNKEYNNVSPLPQSRQFPDYTVLYFLPMATIPYVFNKIKRNYTFVVGATIPICVSLQILGFIPLMDNLAFISCNCILAATLHTIGSLCNNIVGAIYIKEDEKDKENLENQKIIISYISYWGQRVDLKTTADNILPFAEDYTNASNDFFKTLQVKSSNQKFKVYLKYGKITGPKNFYNIFG</sequence>
<evidence type="ECO:0000256" key="6">
    <source>
        <dbReference type="ARBA" id="ARBA00022989"/>
    </source>
</evidence>
<proteinExistence type="inferred from homology"/>
<evidence type="ECO:0000256" key="2">
    <source>
        <dbReference type="ARBA" id="ARBA00007020"/>
    </source>
</evidence>
<comment type="caution">
    <text evidence="10">The sequence shown here is derived from an EMBL/GenBank/DDBJ whole genome shotgun (WGS) entry which is preliminary data.</text>
</comment>
<evidence type="ECO:0000313" key="10">
    <source>
        <dbReference type="EMBL" id="KAK9299665.1"/>
    </source>
</evidence>
<reference evidence="10 11" key="1">
    <citation type="submission" date="2024-05" db="EMBL/GenBank/DDBJ databases">
        <title>The nuclear and mitochondrial genome assemblies of Tetragonisca angustula (Apidae: Meliponini), a tiny yet remarkable pollinator in the Neotropics.</title>
        <authorList>
            <person name="Ferrari R."/>
            <person name="Ricardo P.C."/>
            <person name="Dias F.C."/>
            <person name="Araujo N.S."/>
            <person name="Soares D.O."/>
            <person name="Zhou Q.-S."/>
            <person name="Zhu C.-D."/>
            <person name="Coutinho L."/>
            <person name="Airas M.C."/>
            <person name="Batista T.M."/>
        </authorList>
    </citation>
    <scope>NUCLEOTIDE SEQUENCE [LARGE SCALE GENOMIC DNA]</scope>
    <source>
        <strain evidence="10">ASF017062</strain>
        <tissue evidence="10">Abdomen</tissue>
    </source>
</reference>
<dbReference type="InterPro" id="IPR026571">
    <property type="entry name" value="Tmem186"/>
</dbReference>
<dbReference type="GO" id="GO:0005743">
    <property type="term" value="C:mitochondrial inner membrane"/>
    <property type="evidence" value="ECO:0007669"/>
    <property type="project" value="UniProtKB-SubCell"/>
</dbReference>
<keyword evidence="8 9" id="KW-0472">Membrane</keyword>
<keyword evidence="11" id="KW-1185">Reference proteome</keyword>
<dbReference type="PANTHER" id="PTHR13603:SF1">
    <property type="entry name" value="TRANSMEMBRANE PROTEIN 186"/>
    <property type="match status" value="1"/>
</dbReference>